<keyword evidence="9" id="KW-0325">Glycoprotein</keyword>
<dbReference type="InterPro" id="IPR021109">
    <property type="entry name" value="Peptidase_aspartic_dom_sf"/>
</dbReference>
<dbReference type="PANTHER" id="PTHR31042:SF150">
    <property type="entry name" value="OS06G0661900 PROTEIN"/>
    <property type="match status" value="1"/>
</dbReference>
<evidence type="ECO:0000256" key="1">
    <source>
        <dbReference type="ARBA" id="ARBA00004606"/>
    </source>
</evidence>
<dbReference type="PROSITE" id="PS00141">
    <property type="entry name" value="ASP_PROTEASE"/>
    <property type="match status" value="1"/>
</dbReference>
<keyword evidence="5" id="KW-0808">Transferase</keyword>
<evidence type="ECO:0000256" key="10">
    <source>
        <dbReference type="SAM" id="Phobius"/>
    </source>
</evidence>
<dbReference type="STRING" id="1194695.A0A5A7UU11"/>
<dbReference type="Pfam" id="PF14543">
    <property type="entry name" value="TAXi_N"/>
    <property type="match status" value="1"/>
</dbReference>
<evidence type="ECO:0000256" key="7">
    <source>
        <dbReference type="ARBA" id="ARBA00022801"/>
    </source>
</evidence>
<evidence type="ECO:0000256" key="5">
    <source>
        <dbReference type="ARBA" id="ARBA00022679"/>
    </source>
</evidence>
<reference evidence="12 13" key="1">
    <citation type="submission" date="2019-08" db="EMBL/GenBank/DDBJ databases">
        <title>Draft genome sequences of two oriental melons (Cucumis melo L. var makuwa).</title>
        <authorList>
            <person name="Kwon S.-Y."/>
        </authorList>
    </citation>
    <scope>NUCLEOTIDE SEQUENCE [LARGE SCALE GENOMIC DNA]</scope>
    <source>
        <strain evidence="13">cv. SW 3</strain>
        <tissue evidence="12">Leaf</tissue>
    </source>
</reference>
<dbReference type="GO" id="GO:0004190">
    <property type="term" value="F:aspartic-type endopeptidase activity"/>
    <property type="evidence" value="ECO:0007669"/>
    <property type="project" value="UniProtKB-KW"/>
</dbReference>
<protein>
    <submittedName>
        <fullName evidence="12">Aspartic proteinase CDR1-like</fullName>
    </submittedName>
</protein>
<proteinExistence type="inferred from homology"/>
<evidence type="ECO:0000256" key="3">
    <source>
        <dbReference type="ARBA" id="ARBA00022670"/>
    </source>
</evidence>
<dbReference type="Pfam" id="PF14541">
    <property type="entry name" value="TAXi_C"/>
    <property type="match status" value="1"/>
</dbReference>
<dbReference type="AlphaFoldDB" id="A0A5A7UU11"/>
<evidence type="ECO:0000256" key="6">
    <source>
        <dbReference type="ARBA" id="ARBA00022750"/>
    </source>
</evidence>
<dbReference type="Gene3D" id="2.40.70.10">
    <property type="entry name" value="Acid Proteases"/>
    <property type="match status" value="2"/>
</dbReference>
<comment type="caution">
    <text evidence="12">The sequence shown here is derived from an EMBL/GenBank/DDBJ whole genome shotgun (WGS) entry which is preliminary data.</text>
</comment>
<dbReference type="GO" id="GO:0006508">
    <property type="term" value="P:proteolysis"/>
    <property type="evidence" value="ECO:0007669"/>
    <property type="project" value="UniProtKB-KW"/>
</dbReference>
<evidence type="ECO:0000313" key="12">
    <source>
        <dbReference type="EMBL" id="KAA0058227.1"/>
    </source>
</evidence>
<evidence type="ECO:0000313" key="13">
    <source>
        <dbReference type="Proteomes" id="UP000321393"/>
    </source>
</evidence>
<dbReference type="OrthoDB" id="2747330at2759"/>
<dbReference type="CDD" id="cd05476">
    <property type="entry name" value="pepsin_A_like_plant"/>
    <property type="match status" value="1"/>
</dbReference>
<dbReference type="InterPro" id="IPR003406">
    <property type="entry name" value="Glyco_trans_14"/>
</dbReference>
<accession>A0A5A7UU11</accession>
<evidence type="ECO:0000256" key="9">
    <source>
        <dbReference type="ARBA" id="ARBA00023180"/>
    </source>
</evidence>
<dbReference type="InterPro" id="IPR033121">
    <property type="entry name" value="PEPTIDASE_A1"/>
</dbReference>
<evidence type="ECO:0000256" key="2">
    <source>
        <dbReference type="ARBA" id="ARBA00007447"/>
    </source>
</evidence>
<comment type="similarity">
    <text evidence="2">Belongs to the peptidase A1 family.</text>
</comment>
<dbReference type="InterPro" id="IPR032861">
    <property type="entry name" value="TAXi_N"/>
</dbReference>
<dbReference type="Pfam" id="PF02485">
    <property type="entry name" value="Branch"/>
    <property type="match status" value="1"/>
</dbReference>
<dbReference type="InterPro" id="IPR044174">
    <property type="entry name" value="BC10-like"/>
</dbReference>
<dbReference type="InterPro" id="IPR034161">
    <property type="entry name" value="Pepsin-like_plant"/>
</dbReference>
<keyword evidence="10" id="KW-0812">Transmembrane</keyword>
<comment type="subcellular location">
    <subcellularLocation>
        <location evidence="1">Membrane</location>
        <topology evidence="1">Single-pass type II membrane protein</topology>
    </subcellularLocation>
</comment>
<dbReference type="InterPro" id="IPR001969">
    <property type="entry name" value="Aspartic_peptidase_AS"/>
</dbReference>
<keyword evidence="6" id="KW-0064">Aspartyl protease</keyword>
<dbReference type="EMBL" id="SSTE01006842">
    <property type="protein sequence ID" value="KAA0058227.1"/>
    <property type="molecule type" value="Genomic_DNA"/>
</dbReference>
<keyword evidence="8 10" id="KW-0472">Membrane</keyword>
<dbReference type="GO" id="GO:0016757">
    <property type="term" value="F:glycosyltransferase activity"/>
    <property type="evidence" value="ECO:0007669"/>
    <property type="project" value="UniProtKB-KW"/>
</dbReference>
<evidence type="ECO:0000259" key="11">
    <source>
        <dbReference type="PROSITE" id="PS51767"/>
    </source>
</evidence>
<dbReference type="FunFam" id="2.40.70.10:FF:000033">
    <property type="entry name" value="Aspartyl protease family protein"/>
    <property type="match status" value="1"/>
</dbReference>
<keyword evidence="7" id="KW-0378">Hydrolase</keyword>
<name>A0A5A7UU11_CUCMM</name>
<keyword evidence="10" id="KW-1133">Transmembrane helix</keyword>
<gene>
    <name evidence="12" type="ORF">E6C27_scaffold274G005510</name>
</gene>
<feature type="domain" description="Peptidase A1" evidence="11">
    <location>
        <begin position="493"/>
        <end position="835"/>
    </location>
</feature>
<dbReference type="Proteomes" id="UP000321393">
    <property type="component" value="Unassembled WGS sequence"/>
</dbReference>
<dbReference type="PROSITE" id="PS51767">
    <property type="entry name" value="PEPTIDASE_A1"/>
    <property type="match status" value="1"/>
</dbReference>
<organism evidence="12 13">
    <name type="scientific">Cucumis melo var. makuwa</name>
    <name type="common">Oriental melon</name>
    <dbReference type="NCBI Taxonomy" id="1194695"/>
    <lineage>
        <taxon>Eukaryota</taxon>
        <taxon>Viridiplantae</taxon>
        <taxon>Streptophyta</taxon>
        <taxon>Embryophyta</taxon>
        <taxon>Tracheophyta</taxon>
        <taxon>Spermatophyta</taxon>
        <taxon>Magnoliopsida</taxon>
        <taxon>eudicotyledons</taxon>
        <taxon>Gunneridae</taxon>
        <taxon>Pentapetalae</taxon>
        <taxon>rosids</taxon>
        <taxon>fabids</taxon>
        <taxon>Cucurbitales</taxon>
        <taxon>Cucurbitaceae</taxon>
        <taxon>Benincaseae</taxon>
        <taxon>Cucumis</taxon>
    </lineage>
</organism>
<evidence type="ECO:0000256" key="4">
    <source>
        <dbReference type="ARBA" id="ARBA00022676"/>
    </source>
</evidence>
<evidence type="ECO:0000256" key="8">
    <source>
        <dbReference type="ARBA" id="ARBA00023136"/>
    </source>
</evidence>
<keyword evidence="3" id="KW-0645">Protease</keyword>
<feature type="transmembrane region" description="Helical" evidence="10">
    <location>
        <begin position="28"/>
        <end position="47"/>
    </location>
</feature>
<keyword evidence="4" id="KW-0328">Glycosyltransferase</keyword>
<dbReference type="InterPro" id="IPR032799">
    <property type="entry name" value="TAXi_C"/>
</dbReference>
<dbReference type="PANTHER" id="PTHR31042">
    <property type="entry name" value="CORE-2/I-BRANCHING BETA-1,6-N-ACETYLGLUCOSAMINYLTRANSFERASE FAMILY PROTEIN-RELATED"/>
    <property type="match status" value="1"/>
</dbReference>
<dbReference type="GO" id="GO:0016020">
    <property type="term" value="C:membrane"/>
    <property type="evidence" value="ECO:0007669"/>
    <property type="project" value="UniProtKB-SubCell"/>
</dbReference>
<sequence length="844" mass="95235">MKTTQAWCPSEMQILPGPRHRTHMKKPLWIIVLVSFIIVFLICAYMYPPQTSGACYIFSSGGCKVITDWLPPAPARELTDEEVSSHVVIREILNSPIIPSKTPKIAFMFLTPGSLPFEKLWDKFFNGHEDKFTVYVHASKEKPTHVSRHFLNRDIHSGQVVWGKITMVDAERRLLANALQEPDNHHFVLLSDSCVPLYSFDYIYKYLMHSNTSFVDCFKDPGPHGNGRYSEHMLPEVEEKHFRKGAQWFTMKRQHALIVLADNLYYSKFRDYCRPGLEGHNCIADEHYLPTFFNMIDPTGIANWSVTHVDWSERKWHPKSYRAEDITYELLQNITSIDVSVHVTSDQKMSRTFTSSASSLLEPDFWGRQMLFAKDAILLMPKLIDVIINMMILLASLHHLLPSLTLAFYLSTAIILSTSITTKPSRLATKLIHRNSYLHPLYDPNETVEDRSKREQASSIERFAFLESKIKELKSVGNEARSSLIPFNRGSGFLVNLSIGSPPVTQLVVVDTGSSLLWVQCLPCINCFQQSTSWFDPLKSASFKTLGCGFPGYNYINGYKCNGNQAEYKLRYLGGDSSQGILAKESLLFETLDEGKIKKTNLTFGCGHMNFKTNNDDTYNGVFGLGAYPYITMATQLGNKFSYCIGDINNPLYTHNHLVLGQGSYIEGDSTPLQIHFGHYYVTLQTISVGSKTLKIDPNAFKISSDGSGGVLIDSGMTYTKLANGGFELLYDEIVDLMKGLLERIPTQRKFEGLCFKGVVSRDLVGFPAVTFHFAGGADLVLESGSLFRQHGGDRFCLAILPSNSELLNLSVIGILAQQNYNVGFDLEQMKVFFRRIDCQLLDE</sequence>
<dbReference type="SUPFAM" id="SSF50630">
    <property type="entry name" value="Acid proteases"/>
    <property type="match status" value="1"/>
</dbReference>